<keyword evidence="7 11" id="KW-1133">Transmembrane helix</keyword>
<dbReference type="Proteomes" id="UP001432202">
    <property type="component" value="Chromosome"/>
</dbReference>
<dbReference type="Pfam" id="PF01435">
    <property type="entry name" value="Peptidase_M48"/>
    <property type="match status" value="1"/>
</dbReference>
<comment type="cofactor">
    <cofactor evidence="10">
        <name>Zn(2+)</name>
        <dbReference type="ChEBI" id="CHEBI:29105"/>
    </cofactor>
    <text evidence="10">Binds 1 zinc ion per subunit.</text>
</comment>
<dbReference type="InterPro" id="IPR001915">
    <property type="entry name" value="Peptidase_M48"/>
</dbReference>
<keyword evidence="1" id="KW-1003">Cell membrane</keyword>
<sequence>MQSITTYWWKYYFVSFFSILVIDLLVSTLNVNVPYFFLIQIGLVFGLWYLISPFIMMLTFKMRRAPQDLTLIVKNISSKFKVKMPNVYVIEDNFLNAFAFGNVVFRGVAITLSLYNTLSQEELIAVLSHEVAHIRNYDPEIMLVTIIAMNSLYAGFLSFLPFMYLPVLLIFYFVLLFPLVFNVHRVIEKRADLTAISIDPNLTYWLESSLIKIGYLSRSIPLSMLRYVPPIQVLLAKQFIINNTVDRKGFFSFATHPSLKERLLYLSEHEQQKTYYL</sequence>
<evidence type="ECO:0000256" key="11">
    <source>
        <dbReference type="SAM" id="Phobius"/>
    </source>
</evidence>
<proteinExistence type="inferred from homology"/>
<evidence type="ECO:0000256" key="8">
    <source>
        <dbReference type="ARBA" id="ARBA00023049"/>
    </source>
</evidence>
<organism evidence="13 14">
    <name type="scientific">Sulfolobus tengchongensis</name>
    <dbReference type="NCBI Taxonomy" id="207809"/>
    <lineage>
        <taxon>Archaea</taxon>
        <taxon>Thermoproteota</taxon>
        <taxon>Thermoprotei</taxon>
        <taxon>Sulfolobales</taxon>
        <taxon>Sulfolobaceae</taxon>
        <taxon>Sulfolobus</taxon>
    </lineage>
</organism>
<feature type="transmembrane region" description="Helical" evidence="11">
    <location>
        <begin position="35"/>
        <end position="60"/>
    </location>
</feature>
<dbReference type="GeneID" id="89336388"/>
<evidence type="ECO:0000256" key="9">
    <source>
        <dbReference type="ARBA" id="ARBA00023136"/>
    </source>
</evidence>
<keyword evidence="14" id="KW-1185">Reference proteome</keyword>
<evidence type="ECO:0000256" key="6">
    <source>
        <dbReference type="ARBA" id="ARBA00022833"/>
    </source>
</evidence>
<keyword evidence="8 10" id="KW-0482">Metalloprotease</keyword>
<dbReference type="EMBL" id="CP146016">
    <property type="protein sequence ID" value="WWQ61700.1"/>
    <property type="molecule type" value="Genomic_DNA"/>
</dbReference>
<keyword evidence="9 11" id="KW-0472">Membrane</keyword>
<evidence type="ECO:0000256" key="7">
    <source>
        <dbReference type="ARBA" id="ARBA00022989"/>
    </source>
</evidence>
<dbReference type="GO" id="GO:0046872">
    <property type="term" value="F:metal ion binding"/>
    <property type="evidence" value="ECO:0007669"/>
    <property type="project" value="UniProtKB-KW"/>
</dbReference>
<keyword evidence="3 11" id="KW-0812">Transmembrane</keyword>
<feature type="domain" description="Peptidase M48" evidence="12">
    <location>
        <begin position="68"/>
        <end position="268"/>
    </location>
</feature>
<evidence type="ECO:0000313" key="13">
    <source>
        <dbReference type="EMBL" id="WWQ61700.1"/>
    </source>
</evidence>
<accession>A0AAX4L3L5</accession>
<keyword evidence="4" id="KW-0479">Metal-binding</keyword>
<keyword evidence="6 10" id="KW-0862">Zinc</keyword>
<evidence type="ECO:0000256" key="2">
    <source>
        <dbReference type="ARBA" id="ARBA00022670"/>
    </source>
</evidence>
<dbReference type="InterPro" id="IPR050083">
    <property type="entry name" value="HtpX_protease"/>
</dbReference>
<evidence type="ECO:0000259" key="12">
    <source>
        <dbReference type="Pfam" id="PF01435"/>
    </source>
</evidence>
<evidence type="ECO:0000256" key="5">
    <source>
        <dbReference type="ARBA" id="ARBA00022801"/>
    </source>
</evidence>
<feature type="transmembrane region" description="Helical" evidence="11">
    <location>
        <begin position="12"/>
        <end position="29"/>
    </location>
</feature>
<dbReference type="Gene3D" id="3.30.2010.10">
    <property type="entry name" value="Metalloproteases ('zincins'), catalytic domain"/>
    <property type="match status" value="1"/>
</dbReference>
<gene>
    <name evidence="13" type="ORF">V6M85_06430</name>
</gene>
<evidence type="ECO:0000256" key="1">
    <source>
        <dbReference type="ARBA" id="ARBA00022475"/>
    </source>
</evidence>
<reference evidence="13 14" key="1">
    <citation type="submission" date="2024-02" db="EMBL/GenBank/DDBJ databases">
        <title>STSV induces naive adaptation in Sulfolobus.</title>
        <authorList>
            <person name="Xiang X."/>
            <person name="Song M."/>
        </authorList>
    </citation>
    <scope>NUCLEOTIDE SEQUENCE [LARGE SCALE GENOMIC DNA]</scope>
    <source>
        <strain evidence="13 14">RT2</strain>
    </source>
</reference>
<evidence type="ECO:0000256" key="10">
    <source>
        <dbReference type="RuleBase" id="RU003983"/>
    </source>
</evidence>
<protein>
    <submittedName>
        <fullName evidence="13">M56 family metallopeptidase</fullName>
    </submittedName>
</protein>
<comment type="similarity">
    <text evidence="10">Belongs to the peptidase M48 family.</text>
</comment>
<keyword evidence="5 10" id="KW-0378">Hydrolase</keyword>
<dbReference type="GO" id="GO:0006508">
    <property type="term" value="P:proteolysis"/>
    <property type="evidence" value="ECO:0007669"/>
    <property type="project" value="UniProtKB-KW"/>
</dbReference>
<dbReference type="CDD" id="cd07329">
    <property type="entry name" value="M56_like"/>
    <property type="match status" value="1"/>
</dbReference>
<dbReference type="PANTHER" id="PTHR43221">
    <property type="entry name" value="PROTEASE HTPX"/>
    <property type="match status" value="1"/>
</dbReference>
<keyword evidence="2 10" id="KW-0645">Protease</keyword>
<name>A0AAX4L3L5_9CREN</name>
<evidence type="ECO:0000256" key="4">
    <source>
        <dbReference type="ARBA" id="ARBA00022723"/>
    </source>
</evidence>
<dbReference type="PANTHER" id="PTHR43221:SF2">
    <property type="entry name" value="PROTEASE HTPX HOMOLOG"/>
    <property type="match status" value="1"/>
</dbReference>
<feature type="transmembrane region" description="Helical" evidence="11">
    <location>
        <begin position="163"/>
        <end position="181"/>
    </location>
</feature>
<evidence type="ECO:0000256" key="3">
    <source>
        <dbReference type="ARBA" id="ARBA00022692"/>
    </source>
</evidence>
<dbReference type="AlphaFoldDB" id="A0AAX4L3L5"/>
<dbReference type="RefSeq" id="WP_338604434.1">
    <property type="nucleotide sequence ID" value="NZ_CP146016.1"/>
</dbReference>
<evidence type="ECO:0000313" key="14">
    <source>
        <dbReference type="Proteomes" id="UP001432202"/>
    </source>
</evidence>
<dbReference type="GO" id="GO:0004222">
    <property type="term" value="F:metalloendopeptidase activity"/>
    <property type="evidence" value="ECO:0007669"/>
    <property type="project" value="InterPro"/>
</dbReference>